<feature type="binding site" evidence="4">
    <location>
        <position position="197"/>
    </location>
    <ligand>
        <name>3'-phosphoadenylyl sulfate</name>
        <dbReference type="ChEBI" id="CHEBI:58339"/>
    </ligand>
</feature>
<proteinExistence type="predicted"/>
<keyword evidence="6" id="KW-1133">Transmembrane helix</keyword>
<feature type="disulfide bond" evidence="5">
    <location>
        <begin position="299"/>
        <end position="308"/>
    </location>
</feature>
<feature type="binding site" evidence="4">
    <location>
        <position position="298"/>
    </location>
    <ligand>
        <name>3'-phosphoadenylyl sulfate</name>
        <dbReference type="ChEBI" id="CHEBI:58339"/>
    </ligand>
</feature>
<evidence type="ECO:0000256" key="6">
    <source>
        <dbReference type="SAM" id="Phobius"/>
    </source>
</evidence>
<dbReference type="PANTHER" id="PTHR10605:SF65">
    <property type="entry name" value="GH20068P"/>
    <property type="match status" value="1"/>
</dbReference>
<feature type="active site" description="For sulfotransferase activity" evidence="3">
    <location>
        <position position="106"/>
    </location>
</feature>
<evidence type="ECO:0000256" key="1">
    <source>
        <dbReference type="ARBA" id="ARBA00022679"/>
    </source>
</evidence>
<reference evidence="9" key="1">
    <citation type="submission" date="2025-08" db="UniProtKB">
        <authorList>
            <consortium name="RefSeq"/>
        </authorList>
    </citation>
    <scope>IDENTIFICATION</scope>
</reference>
<dbReference type="AlphaFoldDB" id="A0A6P7TI14"/>
<evidence type="ECO:0000256" key="4">
    <source>
        <dbReference type="PIRSR" id="PIRSR637359-2"/>
    </source>
</evidence>
<feature type="domain" description="Sulfotransferase" evidence="7">
    <location>
        <begin position="98"/>
        <end position="333"/>
    </location>
</feature>
<dbReference type="Proteomes" id="UP000515154">
    <property type="component" value="Linkage group LG23"/>
</dbReference>
<evidence type="ECO:0000313" key="8">
    <source>
        <dbReference type="Proteomes" id="UP000515154"/>
    </source>
</evidence>
<keyword evidence="1" id="KW-0808">Transferase</keyword>
<name>A0A6P7TI14_9MOLL</name>
<evidence type="ECO:0000256" key="5">
    <source>
        <dbReference type="PIRSR" id="PIRSR637359-3"/>
    </source>
</evidence>
<dbReference type="RefSeq" id="XP_029649780.1">
    <property type="nucleotide sequence ID" value="XM_029793920.1"/>
</dbReference>
<dbReference type="InterPro" id="IPR037359">
    <property type="entry name" value="NST/OST"/>
</dbReference>
<keyword evidence="5" id="KW-1015">Disulfide bond</keyword>
<dbReference type="InterPro" id="IPR027417">
    <property type="entry name" value="P-loop_NTPase"/>
</dbReference>
<feature type="transmembrane region" description="Helical" evidence="6">
    <location>
        <begin position="50"/>
        <end position="71"/>
    </location>
</feature>
<keyword evidence="6" id="KW-0472">Membrane</keyword>
<organism evidence="8 9">
    <name type="scientific">Octopus sinensis</name>
    <name type="common">East Asian common octopus</name>
    <dbReference type="NCBI Taxonomy" id="2607531"/>
    <lineage>
        <taxon>Eukaryota</taxon>
        <taxon>Metazoa</taxon>
        <taxon>Spiralia</taxon>
        <taxon>Lophotrochozoa</taxon>
        <taxon>Mollusca</taxon>
        <taxon>Cephalopoda</taxon>
        <taxon>Coleoidea</taxon>
        <taxon>Octopodiformes</taxon>
        <taxon>Octopoda</taxon>
        <taxon>Incirrata</taxon>
        <taxon>Octopodidae</taxon>
        <taxon>Octopus</taxon>
    </lineage>
</organism>
<accession>A0A6P7TI14</accession>
<evidence type="ECO:0000256" key="3">
    <source>
        <dbReference type="PIRSR" id="PIRSR637359-1"/>
    </source>
</evidence>
<dbReference type="SUPFAM" id="SSF52540">
    <property type="entry name" value="P-loop containing nucleoside triphosphate hydrolases"/>
    <property type="match status" value="1"/>
</dbReference>
<sequence length="350" mass="40827">MEKLTVIFISSPDHKAASSLDSGVAGYMKIYISYLLSRLWSIMKFRYGSIYIWPIAIVFCNLLVILSYYALAISKVKMTPTYMNQKIMNCDAKRRLPSCIIIGTPKSGTKALLEFIGVHPSVVVAEGEPKFFHREDNFQKGMNYYLEKMPLSCPDQITIEKSPEYFYSDKAPVRIKKMNKTIKLILIVKNPVDRSISEYIHRRYYHNIKEAKHTFEELVYDDKTDKLKTSYYPIMRSLYSRYVIRWLQHFPLNQIHVADGSKLIVDPSEEVLKVQDFLGLKRVISKDNFIYNNTRGFYCLLIDSESKCLPPNKGHRNVSTSKVIAKQMAKYFKPYNDMFFQLINKTLSWT</sequence>
<dbReference type="Pfam" id="PF00685">
    <property type="entry name" value="Sulfotransfer_1"/>
    <property type="match status" value="1"/>
</dbReference>
<keyword evidence="2" id="KW-0325">Glycoprotein</keyword>
<dbReference type="GO" id="GO:0008467">
    <property type="term" value="F:[heparan sulfate]-glucosamine 3-sulfotransferase activity"/>
    <property type="evidence" value="ECO:0007669"/>
    <property type="project" value="TreeGrafter"/>
</dbReference>
<keyword evidence="6" id="KW-0812">Transmembrane</keyword>
<evidence type="ECO:0000313" key="9">
    <source>
        <dbReference type="RefSeq" id="XP_029649780.1"/>
    </source>
</evidence>
<evidence type="ECO:0000256" key="2">
    <source>
        <dbReference type="ARBA" id="ARBA00023180"/>
    </source>
</evidence>
<keyword evidence="8" id="KW-1185">Reference proteome</keyword>
<dbReference type="KEGG" id="osn:115223405"/>
<protein>
    <submittedName>
        <fullName evidence="9">Heparan sulfate glucosamine 3-O-sulfotransferase 1-like</fullName>
    </submittedName>
</protein>
<gene>
    <name evidence="9" type="primary">LOC115223405</name>
</gene>
<dbReference type="PANTHER" id="PTHR10605">
    <property type="entry name" value="HEPARAN SULFATE SULFOTRANSFERASE"/>
    <property type="match status" value="1"/>
</dbReference>
<dbReference type="InterPro" id="IPR000863">
    <property type="entry name" value="Sulfotransferase_dom"/>
</dbReference>
<dbReference type="Gene3D" id="3.40.50.300">
    <property type="entry name" value="P-loop containing nucleotide triphosphate hydrolases"/>
    <property type="match status" value="1"/>
</dbReference>
<evidence type="ECO:0000259" key="7">
    <source>
        <dbReference type="Pfam" id="PF00685"/>
    </source>
</evidence>